<keyword evidence="13" id="KW-0067">ATP-binding</keyword>
<keyword evidence="10 18" id="KW-0812">Transmembrane</keyword>
<dbReference type="InterPro" id="IPR036890">
    <property type="entry name" value="HATPase_C_sf"/>
</dbReference>
<keyword evidence="7" id="KW-0597">Phosphoprotein</keyword>
<dbReference type="GO" id="GO:0005524">
    <property type="term" value="F:ATP binding"/>
    <property type="evidence" value="ECO:0007669"/>
    <property type="project" value="UniProtKB-KW"/>
</dbReference>
<feature type="transmembrane region" description="Helical" evidence="18">
    <location>
        <begin position="12"/>
        <end position="43"/>
    </location>
</feature>
<dbReference type="PANTHER" id="PTHR45453">
    <property type="entry name" value="PHOSPHATE REGULON SENSOR PROTEIN PHOR"/>
    <property type="match status" value="1"/>
</dbReference>
<comment type="function">
    <text evidence="17">Member of the two-component regulatory system PhoR/PhoB involved in the phosphate regulon genes expression. PhoR may function as a membrane-associated protein kinase that phosphorylates PhoB in response to environmental signals.</text>
</comment>
<dbReference type="SMART" id="SM00387">
    <property type="entry name" value="HATPase_c"/>
    <property type="match status" value="1"/>
</dbReference>
<dbReference type="GO" id="GO:0016036">
    <property type="term" value="P:cellular response to phosphate starvation"/>
    <property type="evidence" value="ECO:0007669"/>
    <property type="project" value="TreeGrafter"/>
</dbReference>
<feature type="domain" description="PAS" evidence="20">
    <location>
        <begin position="87"/>
        <end position="135"/>
    </location>
</feature>
<evidence type="ECO:0000256" key="18">
    <source>
        <dbReference type="SAM" id="Phobius"/>
    </source>
</evidence>
<dbReference type="GO" id="GO:0006817">
    <property type="term" value="P:phosphate ion transport"/>
    <property type="evidence" value="ECO:0007669"/>
    <property type="project" value="UniProtKB-KW"/>
</dbReference>
<dbReference type="Gene3D" id="3.30.450.20">
    <property type="entry name" value="PAS domain"/>
    <property type="match status" value="1"/>
</dbReference>
<dbReference type="InterPro" id="IPR036097">
    <property type="entry name" value="HisK_dim/P_sf"/>
</dbReference>
<accession>A0A3N1P283</accession>
<evidence type="ECO:0000256" key="8">
    <source>
        <dbReference type="ARBA" id="ARBA00022592"/>
    </source>
</evidence>
<dbReference type="InterPro" id="IPR003661">
    <property type="entry name" value="HisK_dim/P_dom"/>
</dbReference>
<dbReference type="PANTHER" id="PTHR45453:SF1">
    <property type="entry name" value="PHOSPHATE REGULON SENSOR PROTEIN PHOR"/>
    <property type="match status" value="1"/>
</dbReference>
<evidence type="ECO:0000256" key="4">
    <source>
        <dbReference type="ARBA" id="ARBA00019665"/>
    </source>
</evidence>
<dbReference type="PROSITE" id="PS50112">
    <property type="entry name" value="PAS"/>
    <property type="match status" value="1"/>
</dbReference>
<keyword evidence="16 18" id="KW-0472">Membrane</keyword>
<dbReference type="GO" id="GO:0000155">
    <property type="term" value="F:phosphorelay sensor kinase activity"/>
    <property type="evidence" value="ECO:0007669"/>
    <property type="project" value="InterPro"/>
</dbReference>
<dbReference type="PROSITE" id="PS50109">
    <property type="entry name" value="HIS_KIN"/>
    <property type="match status" value="1"/>
</dbReference>
<evidence type="ECO:0000256" key="10">
    <source>
        <dbReference type="ARBA" id="ARBA00022692"/>
    </source>
</evidence>
<dbReference type="EC" id="2.7.13.3" evidence="3"/>
<dbReference type="SMART" id="SM00388">
    <property type="entry name" value="HisKA"/>
    <property type="match status" value="1"/>
</dbReference>
<comment type="caution">
    <text evidence="21">The sequence shown here is derived from an EMBL/GenBank/DDBJ whole genome shotgun (WGS) entry which is preliminary data.</text>
</comment>
<dbReference type="Pfam" id="PF00512">
    <property type="entry name" value="HisKA"/>
    <property type="match status" value="1"/>
</dbReference>
<evidence type="ECO:0000259" key="20">
    <source>
        <dbReference type="PROSITE" id="PS50112"/>
    </source>
</evidence>
<evidence type="ECO:0000313" key="22">
    <source>
        <dbReference type="Proteomes" id="UP000273643"/>
    </source>
</evidence>
<dbReference type="InterPro" id="IPR050351">
    <property type="entry name" value="BphY/WalK/GraS-like"/>
</dbReference>
<evidence type="ECO:0000256" key="5">
    <source>
        <dbReference type="ARBA" id="ARBA00022448"/>
    </source>
</evidence>
<dbReference type="Pfam" id="PF11808">
    <property type="entry name" value="PhoR"/>
    <property type="match status" value="1"/>
</dbReference>
<proteinExistence type="predicted"/>
<dbReference type="FunFam" id="3.30.565.10:FF:000006">
    <property type="entry name" value="Sensor histidine kinase WalK"/>
    <property type="match status" value="1"/>
</dbReference>
<dbReference type="CDD" id="cd00082">
    <property type="entry name" value="HisKA"/>
    <property type="match status" value="1"/>
</dbReference>
<evidence type="ECO:0000256" key="2">
    <source>
        <dbReference type="ARBA" id="ARBA00004236"/>
    </source>
</evidence>
<evidence type="ECO:0000256" key="13">
    <source>
        <dbReference type="ARBA" id="ARBA00022840"/>
    </source>
</evidence>
<dbReference type="SUPFAM" id="SSF47384">
    <property type="entry name" value="Homodimeric domain of signal transducing histidine kinase"/>
    <property type="match status" value="1"/>
</dbReference>
<dbReference type="NCBIfam" id="TIGR02966">
    <property type="entry name" value="phoR_proteo"/>
    <property type="match status" value="1"/>
</dbReference>
<keyword evidence="8" id="KW-0592">Phosphate transport</keyword>
<dbReference type="Proteomes" id="UP000273643">
    <property type="component" value="Unassembled WGS sequence"/>
</dbReference>
<evidence type="ECO:0000256" key="9">
    <source>
        <dbReference type="ARBA" id="ARBA00022679"/>
    </source>
</evidence>
<keyword evidence="11" id="KW-0547">Nucleotide-binding</keyword>
<keyword evidence="14 18" id="KW-1133">Transmembrane helix</keyword>
<dbReference type="OrthoDB" id="9813151at2"/>
<protein>
    <recommendedName>
        <fullName evidence="4">Phosphate regulon sensor protein PhoR</fullName>
        <ecNumber evidence="3">2.7.13.3</ecNumber>
    </recommendedName>
</protein>
<gene>
    <name evidence="21" type="ORF">EDC38_2257</name>
</gene>
<dbReference type="InterPro" id="IPR014310">
    <property type="entry name" value="Sig_transdc_His_kinase_PhoR"/>
</dbReference>
<dbReference type="InterPro" id="IPR003594">
    <property type="entry name" value="HATPase_dom"/>
</dbReference>
<keyword evidence="22" id="KW-1185">Reference proteome</keyword>
<feature type="domain" description="Histidine kinase" evidence="19">
    <location>
        <begin position="209"/>
        <end position="427"/>
    </location>
</feature>
<dbReference type="Pfam" id="PF02518">
    <property type="entry name" value="HATPase_c"/>
    <property type="match status" value="1"/>
</dbReference>
<evidence type="ECO:0000313" key="21">
    <source>
        <dbReference type="EMBL" id="ROQ21631.1"/>
    </source>
</evidence>
<name>A0A3N1P283_9GAMM</name>
<dbReference type="InterPro" id="IPR035965">
    <property type="entry name" value="PAS-like_dom_sf"/>
</dbReference>
<comment type="catalytic activity">
    <reaction evidence="1">
        <text>ATP + protein L-histidine = ADP + protein N-phospho-L-histidine.</text>
        <dbReference type="EC" id="2.7.13.3"/>
    </reaction>
</comment>
<evidence type="ECO:0000256" key="12">
    <source>
        <dbReference type="ARBA" id="ARBA00022777"/>
    </source>
</evidence>
<dbReference type="InterPro" id="IPR004358">
    <property type="entry name" value="Sig_transdc_His_kin-like_C"/>
</dbReference>
<evidence type="ECO:0000256" key="3">
    <source>
        <dbReference type="ARBA" id="ARBA00012438"/>
    </source>
</evidence>
<evidence type="ECO:0000256" key="14">
    <source>
        <dbReference type="ARBA" id="ARBA00022989"/>
    </source>
</evidence>
<keyword evidence="15" id="KW-0902">Two-component regulatory system</keyword>
<evidence type="ECO:0000256" key="15">
    <source>
        <dbReference type="ARBA" id="ARBA00023012"/>
    </source>
</evidence>
<dbReference type="AlphaFoldDB" id="A0A3N1P283"/>
<dbReference type="Gene3D" id="3.30.565.10">
    <property type="entry name" value="Histidine kinase-like ATPase, C-terminal domain"/>
    <property type="match status" value="1"/>
</dbReference>
<evidence type="ECO:0000256" key="1">
    <source>
        <dbReference type="ARBA" id="ARBA00000085"/>
    </source>
</evidence>
<dbReference type="GO" id="GO:0004721">
    <property type="term" value="F:phosphoprotein phosphatase activity"/>
    <property type="evidence" value="ECO:0007669"/>
    <property type="project" value="InterPro"/>
</dbReference>
<dbReference type="InterPro" id="IPR005467">
    <property type="entry name" value="His_kinase_dom"/>
</dbReference>
<dbReference type="SUPFAM" id="SSF55874">
    <property type="entry name" value="ATPase domain of HSP90 chaperone/DNA topoisomerase II/histidine kinase"/>
    <property type="match status" value="1"/>
</dbReference>
<reference evidence="21 22" key="1">
    <citation type="submission" date="2018-11" db="EMBL/GenBank/DDBJ databases">
        <title>Genomic Encyclopedia of Type Strains, Phase IV (KMG-IV): sequencing the most valuable type-strain genomes for metagenomic binning, comparative biology and taxonomic classification.</title>
        <authorList>
            <person name="Goeker M."/>
        </authorList>
    </citation>
    <scope>NUCLEOTIDE SEQUENCE [LARGE SCALE GENOMIC DNA]</scope>
    <source>
        <strain evidence="21 22">DSM 16974</strain>
    </source>
</reference>
<dbReference type="InterPro" id="IPR021766">
    <property type="entry name" value="PhoR_N"/>
</dbReference>
<dbReference type="GO" id="GO:0005886">
    <property type="term" value="C:plasma membrane"/>
    <property type="evidence" value="ECO:0007669"/>
    <property type="project" value="UniProtKB-SubCell"/>
</dbReference>
<evidence type="ECO:0000256" key="7">
    <source>
        <dbReference type="ARBA" id="ARBA00022553"/>
    </source>
</evidence>
<comment type="subcellular location">
    <subcellularLocation>
        <location evidence="2">Cell membrane</location>
    </subcellularLocation>
</comment>
<keyword evidence="9" id="KW-0808">Transferase</keyword>
<dbReference type="InterPro" id="IPR000014">
    <property type="entry name" value="PAS"/>
</dbReference>
<evidence type="ECO:0000259" key="19">
    <source>
        <dbReference type="PROSITE" id="PS50109"/>
    </source>
</evidence>
<dbReference type="EMBL" id="RJUK01000001">
    <property type="protein sequence ID" value="ROQ21631.1"/>
    <property type="molecule type" value="Genomic_DNA"/>
</dbReference>
<evidence type="ECO:0000256" key="11">
    <source>
        <dbReference type="ARBA" id="ARBA00022741"/>
    </source>
</evidence>
<dbReference type="CDD" id="cd00130">
    <property type="entry name" value="PAS"/>
    <property type="match status" value="1"/>
</dbReference>
<evidence type="ECO:0000256" key="16">
    <source>
        <dbReference type="ARBA" id="ARBA00023136"/>
    </source>
</evidence>
<dbReference type="RefSeq" id="WP_123638585.1">
    <property type="nucleotide sequence ID" value="NZ_JBHYFO010000016.1"/>
</dbReference>
<keyword evidence="5" id="KW-0813">Transport</keyword>
<organism evidence="21 22">
    <name type="scientific">Marinimicrobium koreense</name>
    <dbReference type="NCBI Taxonomy" id="306545"/>
    <lineage>
        <taxon>Bacteria</taxon>
        <taxon>Pseudomonadati</taxon>
        <taxon>Pseudomonadota</taxon>
        <taxon>Gammaproteobacteria</taxon>
        <taxon>Cellvibrionales</taxon>
        <taxon>Cellvibrionaceae</taxon>
        <taxon>Marinimicrobium</taxon>
    </lineage>
</organism>
<keyword evidence="6" id="KW-1003">Cell membrane</keyword>
<dbReference type="Gene3D" id="1.10.287.130">
    <property type="match status" value="1"/>
</dbReference>
<evidence type="ECO:0000256" key="17">
    <source>
        <dbReference type="ARBA" id="ARBA00025207"/>
    </source>
</evidence>
<evidence type="ECO:0000256" key="6">
    <source>
        <dbReference type="ARBA" id="ARBA00022475"/>
    </source>
</evidence>
<keyword evidence="12 21" id="KW-0418">Kinase</keyword>
<dbReference type="FunFam" id="1.10.287.130:FF:000001">
    <property type="entry name" value="Two-component sensor histidine kinase"/>
    <property type="match status" value="1"/>
</dbReference>
<sequence length="429" mass="49071">MLRGYSVEVRRLLIILFLCALVGFWFDHVVWALLAGSLLYVSWMVWQIRRLNKWLLRNNDEPPPESSGIWGDLFDNIYHLQRRQVQEKNSLQAVINRVQETSAALRDGVIVLDWRGCLDWWNPSAQRLLGFHSSDQGKSVINFIRHPKFVNYFEEGNYSEPLEIPSPRFTSKRLQFQITRFGRNERLIVVRDVTQLHKLEQMRQDFVANVSHELRTPLTVISGYLETLSDSGTDLTPPWRRALDQMQQQSKRMSLLINDLITLSKLETTESGYNHKPVKLEPLLQAIRSEATALSGERGHEISLKCESPDLQLMGNEKELHSAFSNLVTNAVKYTPAGGKIAMRLWQAHRQIFFSVQDNGPGFDSKHIPHLTQRFYRVEQSRNSGTGGTGLGLAIVKHVLLRHDGELQISSEVGVGSTFTCIFSQPPTE</sequence>
<dbReference type="SUPFAM" id="SSF55785">
    <property type="entry name" value="PYP-like sensor domain (PAS domain)"/>
    <property type="match status" value="1"/>
</dbReference>
<dbReference type="PRINTS" id="PR00344">
    <property type="entry name" value="BCTRLSENSOR"/>
</dbReference>